<dbReference type="OrthoDB" id="1906282at2759"/>
<evidence type="ECO:0000256" key="6">
    <source>
        <dbReference type="ARBA" id="ARBA00022728"/>
    </source>
</evidence>
<evidence type="ECO:0000256" key="10">
    <source>
        <dbReference type="ARBA" id="ARBA00045970"/>
    </source>
</evidence>
<evidence type="ECO:0000256" key="8">
    <source>
        <dbReference type="ARBA" id="ARBA00023242"/>
    </source>
</evidence>
<dbReference type="GO" id="GO:0005681">
    <property type="term" value="C:spliceosomal complex"/>
    <property type="evidence" value="ECO:0007669"/>
    <property type="project" value="UniProtKB-KW"/>
</dbReference>
<comment type="subcellular location">
    <subcellularLocation>
        <location evidence="2">Cytoplasm</location>
    </subcellularLocation>
    <subcellularLocation>
        <location evidence="1">Nucleus</location>
    </subcellularLocation>
</comment>
<proteinExistence type="inferred from homology"/>
<dbReference type="PANTHER" id="PTHR13445">
    <property type="entry name" value="TUMOR SUPPRESSING SUBTRANSFERABLE CANDIDATE 4 TSSC4"/>
    <property type="match status" value="1"/>
</dbReference>
<sequence>MEDSFKARVERLFGSHLFETVPRSSFPDTSWSVVEGEVEKKEWNRERGEARPGREETPLASTFDECFAKSSARSRKSKRRRFEDDIEDIENADDEEKAEAGEEDGDDVDREERDIRSSIGLDSTLDYEEEEDEFDRAAVGMADVNERVYMRDVKDHGPYINYHSIIEDTSEEVYFDKDPRADHSAANARLREDREAGVSIQVNSSSTDAAPRIKPSEGDVNLKPILKRKNEVVDLKRSKKVRFDPSSTDRLDEQSSVIQDVPLAPAETEATRAGESSRLPHGDPASIPDYVRNPSKYVCYSLESEENVNDESNRQAFDDFWKMVRGANSEHLQLGSTIEPPRSIIFTPRKRATVTENQEDKAEKESARVAVRRFSIASEEAPENEILSPEKDDMDITEERIAGSQKPGRQYRSRPHTDD</sequence>
<feature type="compositionally biased region" description="Basic and acidic residues" evidence="11">
    <location>
        <begin position="243"/>
        <end position="253"/>
    </location>
</feature>
<dbReference type="EMBL" id="LR746268">
    <property type="protein sequence ID" value="CAA7396363.1"/>
    <property type="molecule type" value="Genomic_DNA"/>
</dbReference>
<reference evidence="12" key="1">
    <citation type="submission" date="2020-02" db="EMBL/GenBank/DDBJ databases">
        <authorList>
            <person name="Scholz U."/>
            <person name="Mascher M."/>
            <person name="Fiebig A."/>
        </authorList>
    </citation>
    <scope>NUCLEOTIDE SEQUENCE</scope>
</reference>
<dbReference type="InterPro" id="IPR029338">
    <property type="entry name" value="TSSC4"/>
</dbReference>
<comment type="function">
    <text evidence="10">Protein associated with the U5 snRNP, during its maturation and its post-splicing recycling and which is required for spliceosomal tri-snRNP complex assembly in the nucleus. Has a molecular sequestering activity and transiently hinders SNRNP200 binding sites for constitutive splicing factors that intervene later during the assembly of the spliceosome and splicing. Together with its molecular sequestering activity, may also function as a molecular adapter and placeholder, coordinating the assembly of the U5 snRNP and its association with the U4/U6 di-snRNP.</text>
</comment>
<feature type="compositionally biased region" description="Basic residues" evidence="11">
    <location>
        <begin position="409"/>
        <end position="419"/>
    </location>
</feature>
<dbReference type="GO" id="GO:0008380">
    <property type="term" value="P:RNA splicing"/>
    <property type="evidence" value="ECO:0007669"/>
    <property type="project" value="UniProtKB-KW"/>
</dbReference>
<organism evidence="12 13">
    <name type="scientific">Spirodela intermedia</name>
    <name type="common">Intermediate duckweed</name>
    <dbReference type="NCBI Taxonomy" id="51605"/>
    <lineage>
        <taxon>Eukaryota</taxon>
        <taxon>Viridiplantae</taxon>
        <taxon>Streptophyta</taxon>
        <taxon>Embryophyta</taxon>
        <taxon>Tracheophyta</taxon>
        <taxon>Spermatophyta</taxon>
        <taxon>Magnoliopsida</taxon>
        <taxon>Liliopsida</taxon>
        <taxon>Araceae</taxon>
        <taxon>Lemnoideae</taxon>
        <taxon>Spirodela</taxon>
    </lineage>
</organism>
<name>A0A7I8KF96_SPIIN</name>
<dbReference type="Pfam" id="PF15264">
    <property type="entry name" value="TSSC4"/>
    <property type="match status" value="1"/>
</dbReference>
<evidence type="ECO:0000256" key="3">
    <source>
        <dbReference type="ARBA" id="ARBA00010362"/>
    </source>
</evidence>
<keyword evidence="13" id="KW-1185">Reference proteome</keyword>
<keyword evidence="6" id="KW-0747">Spliceosome</keyword>
<evidence type="ECO:0000256" key="5">
    <source>
        <dbReference type="ARBA" id="ARBA00022664"/>
    </source>
</evidence>
<feature type="region of interest" description="Disordered" evidence="11">
    <location>
        <begin position="38"/>
        <end position="132"/>
    </location>
</feature>
<evidence type="ECO:0000256" key="11">
    <source>
        <dbReference type="SAM" id="MobiDB-lite"/>
    </source>
</evidence>
<keyword evidence="8" id="KW-0539">Nucleus</keyword>
<evidence type="ECO:0000256" key="4">
    <source>
        <dbReference type="ARBA" id="ARBA00022490"/>
    </source>
</evidence>
<evidence type="ECO:0000256" key="2">
    <source>
        <dbReference type="ARBA" id="ARBA00004496"/>
    </source>
</evidence>
<comment type="similarity">
    <text evidence="3">Belongs to the TSSC4 family.</text>
</comment>
<protein>
    <recommendedName>
        <fullName evidence="9">U5 small nuclear ribonucleoprotein TSSC4</fullName>
    </recommendedName>
</protein>
<evidence type="ECO:0000313" key="13">
    <source>
        <dbReference type="Proteomes" id="UP000663760"/>
    </source>
</evidence>
<dbReference type="PANTHER" id="PTHR13445:SF3">
    <property type="entry name" value="U5 SMALL NUCLEAR RIBONUCLEOPROTEIN TSSC4"/>
    <property type="match status" value="1"/>
</dbReference>
<dbReference type="GO" id="GO:0005737">
    <property type="term" value="C:cytoplasm"/>
    <property type="evidence" value="ECO:0007669"/>
    <property type="project" value="UniProtKB-SubCell"/>
</dbReference>
<gene>
    <name evidence="12" type="ORF">SI8410_05007026</name>
</gene>
<keyword evidence="7" id="KW-0508">mRNA splicing</keyword>
<evidence type="ECO:0000256" key="1">
    <source>
        <dbReference type="ARBA" id="ARBA00004123"/>
    </source>
</evidence>
<accession>A0A7I8KF96</accession>
<evidence type="ECO:0000256" key="7">
    <source>
        <dbReference type="ARBA" id="ARBA00023187"/>
    </source>
</evidence>
<feature type="compositionally biased region" description="Basic and acidic residues" evidence="11">
    <location>
        <begin position="38"/>
        <end position="57"/>
    </location>
</feature>
<evidence type="ECO:0000313" key="12">
    <source>
        <dbReference type="EMBL" id="CAA7396363.1"/>
    </source>
</evidence>
<dbReference type="Proteomes" id="UP000663760">
    <property type="component" value="Chromosome 5"/>
</dbReference>
<feature type="compositionally biased region" description="Acidic residues" evidence="11">
    <location>
        <begin position="84"/>
        <end position="109"/>
    </location>
</feature>
<feature type="region of interest" description="Disordered" evidence="11">
    <location>
        <begin position="243"/>
        <end position="290"/>
    </location>
</feature>
<evidence type="ECO:0000256" key="9">
    <source>
        <dbReference type="ARBA" id="ARBA00035304"/>
    </source>
</evidence>
<keyword evidence="4" id="KW-0963">Cytoplasm</keyword>
<feature type="region of interest" description="Disordered" evidence="11">
    <location>
        <begin position="375"/>
        <end position="419"/>
    </location>
</feature>
<keyword evidence="5" id="KW-0507">mRNA processing</keyword>
<dbReference type="AlphaFoldDB" id="A0A7I8KF96"/>
<dbReference type="GO" id="GO:0006397">
    <property type="term" value="P:mRNA processing"/>
    <property type="evidence" value="ECO:0007669"/>
    <property type="project" value="UniProtKB-KW"/>
</dbReference>
<feature type="region of interest" description="Disordered" evidence="11">
    <location>
        <begin position="191"/>
        <end position="211"/>
    </location>
</feature>